<dbReference type="Gene3D" id="1.20.1730.10">
    <property type="entry name" value="Sodium/glucose cotransporter"/>
    <property type="match status" value="1"/>
</dbReference>
<gene>
    <name evidence="8" type="ORF">LPTSP4_06260</name>
</gene>
<evidence type="ECO:0000256" key="1">
    <source>
        <dbReference type="ARBA" id="ARBA00004141"/>
    </source>
</evidence>
<feature type="transmembrane region" description="Helical" evidence="7">
    <location>
        <begin position="552"/>
        <end position="570"/>
    </location>
</feature>
<comment type="subcellular location">
    <subcellularLocation>
        <location evidence="1">Membrane</location>
        <topology evidence="1">Multi-pass membrane protein</topology>
    </subcellularLocation>
</comment>
<dbReference type="PANTHER" id="PTHR11819:SF77">
    <property type="entry name" value="SODIUM_GLUCOSE COTRANSPORT PROTEIN"/>
    <property type="match status" value="1"/>
</dbReference>
<feature type="transmembrane region" description="Helical" evidence="7">
    <location>
        <begin position="161"/>
        <end position="181"/>
    </location>
</feature>
<dbReference type="InterPro" id="IPR001734">
    <property type="entry name" value="Na/solute_symporter"/>
</dbReference>
<accession>A0A2P2DWY0</accession>
<dbReference type="Pfam" id="PF00474">
    <property type="entry name" value="SSF"/>
    <property type="match status" value="1"/>
</dbReference>
<feature type="transmembrane region" description="Helical" evidence="7">
    <location>
        <begin position="436"/>
        <end position="455"/>
    </location>
</feature>
<sequence>MISFHLLDLVLFFLPFIIIFIILKISQEKQNKTLKEYFQAEGSMTWFVSGTAMVATTFAADTPLAVTEIVRSDGISGNWLWWYMSLSGLVTVFFFSRLWKRSGAMTDLELIHIRYSGSEANVLRGFKAIFIGGILNLIILGWVNLAMLKIIQVFFPVLPDWQILTGIMVLGIVYTAIGGLRGISYIDVFQFFLAWFGCILYAYFVLDVKEIGGIQSLVQNLKPEQLYFFPSFGSSGSLPLSHFIIMLTVIWWSSWYPGSEPGGGGYIAQRILATKDEKAAVKSSLWFVLAHYFLRPWPWILVALASLIAFPNLTAEESGKGFLLFLQLGLPPGIKGLLLSAFLAAYLSTVATHLNWGASYLVSDFWKPFVKPKKEDQYYLKVSYLVQTITGALSILLAIFGLETIKGAWVFLLEASSGIGFILIARWYYWKITAKTEILAIILSPVLYIIASRVLGLIFPYTVVFTSFLSIFILLFSTWIFPPTDLLRLKSFYETTKPPHYFWRGLYKRLEEKQPEFSSNLLFSFLGVFSGFSVILIGLLLIKAMLWDREMILSYAVGFAFGSTFLVYSIRKFMEETRT</sequence>
<feature type="transmembrane region" description="Helical" evidence="7">
    <location>
        <begin position="44"/>
        <end position="60"/>
    </location>
</feature>
<feature type="transmembrane region" description="Helical" evidence="7">
    <location>
        <begin position="80"/>
        <end position="99"/>
    </location>
</feature>
<dbReference type="GO" id="GO:0005412">
    <property type="term" value="F:D-glucose:sodium symporter activity"/>
    <property type="evidence" value="ECO:0007669"/>
    <property type="project" value="TreeGrafter"/>
</dbReference>
<feature type="transmembrane region" description="Helical" evidence="7">
    <location>
        <begin position="333"/>
        <end position="357"/>
    </location>
</feature>
<evidence type="ECO:0000313" key="9">
    <source>
        <dbReference type="Proteomes" id="UP000245133"/>
    </source>
</evidence>
<evidence type="ECO:0000256" key="2">
    <source>
        <dbReference type="ARBA" id="ARBA00006434"/>
    </source>
</evidence>
<dbReference type="AlphaFoldDB" id="A0A2P2DWY0"/>
<feature type="transmembrane region" description="Helical" evidence="7">
    <location>
        <begin position="188"/>
        <end position="206"/>
    </location>
</feature>
<evidence type="ECO:0000256" key="5">
    <source>
        <dbReference type="ARBA" id="ARBA00023136"/>
    </source>
</evidence>
<feature type="transmembrane region" description="Helical" evidence="7">
    <location>
        <begin position="6"/>
        <end position="23"/>
    </location>
</feature>
<organism evidence="8 9">
    <name type="scientific">Leptospira ryugenii</name>
    <dbReference type="NCBI Taxonomy" id="1917863"/>
    <lineage>
        <taxon>Bacteria</taxon>
        <taxon>Pseudomonadati</taxon>
        <taxon>Spirochaetota</taxon>
        <taxon>Spirochaetia</taxon>
        <taxon>Leptospirales</taxon>
        <taxon>Leptospiraceae</taxon>
        <taxon>Leptospira</taxon>
    </lineage>
</organism>
<dbReference type="CDD" id="cd11477">
    <property type="entry name" value="SLC5sbd_u1"/>
    <property type="match status" value="1"/>
</dbReference>
<feature type="transmembrane region" description="Helical" evidence="7">
    <location>
        <begin position="521"/>
        <end position="546"/>
    </location>
</feature>
<proteinExistence type="inferred from homology"/>
<feature type="transmembrane region" description="Helical" evidence="7">
    <location>
        <begin position="408"/>
        <end position="429"/>
    </location>
</feature>
<keyword evidence="3 7" id="KW-0812">Transmembrane</keyword>
<feature type="transmembrane region" description="Helical" evidence="7">
    <location>
        <begin position="292"/>
        <end position="313"/>
    </location>
</feature>
<dbReference type="GO" id="GO:0005886">
    <property type="term" value="C:plasma membrane"/>
    <property type="evidence" value="ECO:0007669"/>
    <property type="project" value="TreeGrafter"/>
</dbReference>
<dbReference type="PANTHER" id="PTHR11819">
    <property type="entry name" value="SOLUTE CARRIER FAMILY 5"/>
    <property type="match status" value="1"/>
</dbReference>
<evidence type="ECO:0000256" key="4">
    <source>
        <dbReference type="ARBA" id="ARBA00022989"/>
    </source>
</evidence>
<feature type="transmembrane region" description="Helical" evidence="7">
    <location>
        <begin position="378"/>
        <end position="402"/>
    </location>
</feature>
<feature type="transmembrane region" description="Helical" evidence="7">
    <location>
        <begin position="461"/>
        <end position="481"/>
    </location>
</feature>
<evidence type="ECO:0000256" key="6">
    <source>
        <dbReference type="RuleBase" id="RU362091"/>
    </source>
</evidence>
<evidence type="ECO:0000256" key="7">
    <source>
        <dbReference type="SAM" id="Phobius"/>
    </source>
</evidence>
<evidence type="ECO:0000256" key="3">
    <source>
        <dbReference type="ARBA" id="ARBA00022692"/>
    </source>
</evidence>
<feature type="transmembrane region" description="Helical" evidence="7">
    <location>
        <begin position="226"/>
        <end position="252"/>
    </location>
</feature>
<dbReference type="EMBL" id="BFBB01000002">
    <property type="protein sequence ID" value="GBF49116.1"/>
    <property type="molecule type" value="Genomic_DNA"/>
</dbReference>
<reference evidence="8 9" key="1">
    <citation type="submission" date="2018-02" db="EMBL/GenBank/DDBJ databases">
        <title>Novel Leptospira species isolated from soil and water in Japan.</title>
        <authorList>
            <person name="Nakao R."/>
            <person name="Masuzawa T."/>
        </authorList>
    </citation>
    <scope>NUCLEOTIDE SEQUENCE [LARGE SCALE GENOMIC DNA]</scope>
    <source>
        <strain evidence="8 9">YH101</strain>
    </source>
</reference>
<keyword evidence="5 7" id="KW-0472">Membrane</keyword>
<keyword evidence="9" id="KW-1185">Reference proteome</keyword>
<comment type="caution">
    <text evidence="8">The sequence shown here is derived from an EMBL/GenBank/DDBJ whole genome shotgun (WGS) entry which is preliminary data.</text>
</comment>
<name>A0A2P2DWY0_9LEPT</name>
<dbReference type="RefSeq" id="WP_108973615.1">
    <property type="nucleotide sequence ID" value="NZ_BFBB01000002.1"/>
</dbReference>
<dbReference type="OrthoDB" id="9814523at2"/>
<dbReference type="InterPro" id="IPR038377">
    <property type="entry name" value="Na/Glc_symporter_sf"/>
</dbReference>
<protein>
    <submittedName>
        <fullName evidence="8">Sodium/proline symporter</fullName>
    </submittedName>
</protein>
<keyword evidence="4 7" id="KW-1133">Transmembrane helix</keyword>
<comment type="similarity">
    <text evidence="2 6">Belongs to the sodium:solute symporter (SSF) (TC 2.A.21) family.</text>
</comment>
<feature type="transmembrane region" description="Helical" evidence="7">
    <location>
        <begin position="128"/>
        <end position="155"/>
    </location>
</feature>
<dbReference type="PROSITE" id="PS50283">
    <property type="entry name" value="NA_SOLUT_SYMP_3"/>
    <property type="match status" value="1"/>
</dbReference>
<evidence type="ECO:0000313" key="8">
    <source>
        <dbReference type="EMBL" id="GBF49116.1"/>
    </source>
</evidence>
<dbReference type="Proteomes" id="UP000245133">
    <property type="component" value="Unassembled WGS sequence"/>
</dbReference>